<dbReference type="InterPro" id="IPR010998">
    <property type="entry name" value="Integrase_recombinase_N"/>
</dbReference>
<dbReference type="EMBL" id="CAJQZC010000005">
    <property type="protein sequence ID" value="CAG4900940.1"/>
    <property type="molecule type" value="Genomic_DNA"/>
</dbReference>
<keyword evidence="4" id="KW-0233">DNA recombination</keyword>
<keyword evidence="7" id="KW-1185">Reference proteome</keyword>
<evidence type="ECO:0000256" key="1">
    <source>
        <dbReference type="ARBA" id="ARBA00008857"/>
    </source>
</evidence>
<dbReference type="Proteomes" id="UP000789704">
    <property type="component" value="Unassembled WGS sequence"/>
</dbReference>
<evidence type="ECO:0000256" key="3">
    <source>
        <dbReference type="ARBA" id="ARBA00023125"/>
    </source>
</evidence>
<dbReference type="AlphaFoldDB" id="A0A9N8RXY7"/>
<keyword evidence="2" id="KW-0229">DNA integration</keyword>
<dbReference type="Gene3D" id="1.10.150.130">
    <property type="match status" value="1"/>
</dbReference>
<sequence>MAGGRLTDYKIQTAKAGRHGDGRNLYLQVRGPMAKSWIFRYRDAAGFDRAVGLGPWPVVSLEEARAAALEIARMRREGRDPLAEKLARNARLEVIHAITFRDAAAKVITMRAAEWKSPKHKQQWENTLTTYVYPRLGDVDVKLIDSNHVVDVLAPIWTTKIETASRLRERIAAVLAWCAAKGFREGANPADMERLKNLLPSQKKVKESDPSKQVQHHAALAYTGMHDFMARVRERPATAARCLELCVLTGARTANAIGMRWDHVDLDHAVWKIPAAEMKISGNGEHAVPLSRQVVTLLKAQQGRDKTYVFPSQTPEKPLSNMAMLQLIDRMGHKGEVTAHGFRSTLTDWAREETTHEPDTVRLQLAHAIDSKVDAAYRRGDLYRKRAALMQDWADYIDTEPPQAVVTPIHAKRGA</sequence>
<dbReference type="InterPro" id="IPR013762">
    <property type="entry name" value="Integrase-like_cat_sf"/>
</dbReference>
<dbReference type="RefSeq" id="WP_228877734.1">
    <property type="nucleotide sequence ID" value="NZ_CAJQZC010000005.1"/>
</dbReference>
<dbReference type="InterPro" id="IPR050808">
    <property type="entry name" value="Phage_Integrase"/>
</dbReference>
<accession>A0A9N8RXY7</accession>
<dbReference type="SUPFAM" id="SSF56349">
    <property type="entry name" value="DNA breaking-rejoining enzymes"/>
    <property type="match status" value="1"/>
</dbReference>
<dbReference type="InterPro" id="IPR025166">
    <property type="entry name" value="Integrase_DNA_bind_dom"/>
</dbReference>
<dbReference type="Pfam" id="PF22022">
    <property type="entry name" value="Phage_int_M"/>
    <property type="match status" value="1"/>
</dbReference>
<dbReference type="Pfam" id="PF13356">
    <property type="entry name" value="Arm-DNA-bind_3"/>
    <property type="match status" value="1"/>
</dbReference>
<dbReference type="GO" id="GO:0006310">
    <property type="term" value="P:DNA recombination"/>
    <property type="evidence" value="ECO:0007669"/>
    <property type="project" value="UniProtKB-KW"/>
</dbReference>
<proteinExistence type="inferred from homology"/>
<reference evidence="6" key="1">
    <citation type="submission" date="2021-04" db="EMBL/GenBank/DDBJ databases">
        <authorList>
            <person name="Vanwijnsberghe S."/>
        </authorList>
    </citation>
    <scope>NUCLEOTIDE SEQUENCE</scope>
    <source>
        <strain evidence="6">LMG 31841</strain>
    </source>
</reference>
<dbReference type="InterPro" id="IPR002104">
    <property type="entry name" value="Integrase_catalytic"/>
</dbReference>
<comment type="similarity">
    <text evidence="1">Belongs to the 'phage' integrase family.</text>
</comment>
<protein>
    <submittedName>
        <fullName evidence="6">Prophage integrase IntA</fullName>
    </submittedName>
</protein>
<dbReference type="GO" id="GO:0003677">
    <property type="term" value="F:DNA binding"/>
    <property type="evidence" value="ECO:0007669"/>
    <property type="project" value="UniProtKB-KW"/>
</dbReference>
<dbReference type="PROSITE" id="PS51898">
    <property type="entry name" value="TYR_RECOMBINASE"/>
    <property type="match status" value="1"/>
</dbReference>
<dbReference type="Pfam" id="PF00589">
    <property type="entry name" value="Phage_integrase"/>
    <property type="match status" value="1"/>
</dbReference>
<dbReference type="PANTHER" id="PTHR30629:SF2">
    <property type="entry name" value="PROPHAGE INTEGRASE INTS-RELATED"/>
    <property type="match status" value="1"/>
</dbReference>
<keyword evidence="3" id="KW-0238">DNA-binding</keyword>
<dbReference type="CDD" id="cd00801">
    <property type="entry name" value="INT_P4_C"/>
    <property type="match status" value="1"/>
</dbReference>
<organism evidence="6 7">
    <name type="scientific">Paraburkholderia saeva</name>
    <dbReference type="NCBI Taxonomy" id="2777537"/>
    <lineage>
        <taxon>Bacteria</taxon>
        <taxon>Pseudomonadati</taxon>
        <taxon>Pseudomonadota</taxon>
        <taxon>Betaproteobacteria</taxon>
        <taxon>Burkholderiales</taxon>
        <taxon>Burkholderiaceae</taxon>
        <taxon>Paraburkholderia</taxon>
    </lineage>
</organism>
<evidence type="ECO:0000259" key="5">
    <source>
        <dbReference type="PROSITE" id="PS51898"/>
    </source>
</evidence>
<comment type="caution">
    <text evidence="6">The sequence shown here is derived from an EMBL/GenBank/DDBJ whole genome shotgun (WGS) entry which is preliminary data.</text>
</comment>
<dbReference type="GO" id="GO:0015074">
    <property type="term" value="P:DNA integration"/>
    <property type="evidence" value="ECO:0007669"/>
    <property type="project" value="UniProtKB-KW"/>
</dbReference>
<evidence type="ECO:0000313" key="6">
    <source>
        <dbReference type="EMBL" id="CAG4900940.1"/>
    </source>
</evidence>
<dbReference type="InterPro" id="IPR011010">
    <property type="entry name" value="DNA_brk_join_enz"/>
</dbReference>
<evidence type="ECO:0000256" key="4">
    <source>
        <dbReference type="ARBA" id="ARBA00023172"/>
    </source>
</evidence>
<dbReference type="InterPro" id="IPR038488">
    <property type="entry name" value="Integrase_DNA-bd_sf"/>
</dbReference>
<dbReference type="PANTHER" id="PTHR30629">
    <property type="entry name" value="PROPHAGE INTEGRASE"/>
    <property type="match status" value="1"/>
</dbReference>
<dbReference type="InterPro" id="IPR053876">
    <property type="entry name" value="Phage_int_M"/>
</dbReference>
<feature type="domain" description="Tyr recombinase" evidence="5">
    <location>
        <begin position="203"/>
        <end position="390"/>
    </location>
</feature>
<name>A0A9N8RXY7_9BURK</name>
<dbReference type="Gene3D" id="1.10.443.10">
    <property type="entry name" value="Intergrase catalytic core"/>
    <property type="match status" value="1"/>
</dbReference>
<dbReference type="Gene3D" id="3.30.160.390">
    <property type="entry name" value="Integrase, DNA-binding domain"/>
    <property type="match status" value="1"/>
</dbReference>
<evidence type="ECO:0000313" key="7">
    <source>
        <dbReference type="Proteomes" id="UP000789704"/>
    </source>
</evidence>
<gene>
    <name evidence="6" type="primary">intA_3</name>
    <name evidence="6" type="ORF">LMG31841_02935</name>
</gene>
<evidence type="ECO:0000256" key="2">
    <source>
        <dbReference type="ARBA" id="ARBA00022908"/>
    </source>
</evidence>